<keyword evidence="3" id="KW-1185">Reference proteome</keyword>
<gene>
    <name evidence="2" type="ORF">BU26DRAFT_562457</name>
</gene>
<protein>
    <submittedName>
        <fullName evidence="2">Uncharacterized protein</fullName>
    </submittedName>
</protein>
<dbReference type="OrthoDB" id="291007at2759"/>
<dbReference type="Proteomes" id="UP000800094">
    <property type="component" value="Unassembled WGS sequence"/>
</dbReference>
<organism evidence="2 3">
    <name type="scientific">Trematosphaeria pertusa</name>
    <dbReference type="NCBI Taxonomy" id="390896"/>
    <lineage>
        <taxon>Eukaryota</taxon>
        <taxon>Fungi</taxon>
        <taxon>Dikarya</taxon>
        <taxon>Ascomycota</taxon>
        <taxon>Pezizomycotina</taxon>
        <taxon>Dothideomycetes</taxon>
        <taxon>Pleosporomycetidae</taxon>
        <taxon>Pleosporales</taxon>
        <taxon>Massarineae</taxon>
        <taxon>Trematosphaeriaceae</taxon>
        <taxon>Trematosphaeria</taxon>
    </lineage>
</organism>
<evidence type="ECO:0000256" key="1">
    <source>
        <dbReference type="SAM" id="SignalP"/>
    </source>
</evidence>
<sequence>MVLITPLLVLLSSVAFSSAFPEAITVTVTDCTPPNPDPTCPPGCIPDPGTCTGDACPFTCDIYDPWPNGACASVNDRVTCTVFDPLIPHAHSGQSFCMCQAGYRGDGLAIDSPDQFRVTWTNVRGDQTHRVFVKPGTTCLTLCNETGANTCSEVPVREIL</sequence>
<feature type="chain" id="PRO_5025338496" evidence="1">
    <location>
        <begin position="20"/>
        <end position="160"/>
    </location>
</feature>
<dbReference type="RefSeq" id="XP_033685476.1">
    <property type="nucleotide sequence ID" value="XM_033833035.1"/>
</dbReference>
<proteinExistence type="predicted"/>
<evidence type="ECO:0000313" key="2">
    <source>
        <dbReference type="EMBL" id="KAF2250472.1"/>
    </source>
</evidence>
<dbReference type="EMBL" id="ML987193">
    <property type="protein sequence ID" value="KAF2250472.1"/>
    <property type="molecule type" value="Genomic_DNA"/>
</dbReference>
<accession>A0A6A6IKU8</accession>
<reference evidence="2" key="1">
    <citation type="journal article" date="2020" name="Stud. Mycol.">
        <title>101 Dothideomycetes genomes: a test case for predicting lifestyles and emergence of pathogens.</title>
        <authorList>
            <person name="Haridas S."/>
            <person name="Albert R."/>
            <person name="Binder M."/>
            <person name="Bloem J."/>
            <person name="Labutti K."/>
            <person name="Salamov A."/>
            <person name="Andreopoulos B."/>
            <person name="Baker S."/>
            <person name="Barry K."/>
            <person name="Bills G."/>
            <person name="Bluhm B."/>
            <person name="Cannon C."/>
            <person name="Castanera R."/>
            <person name="Culley D."/>
            <person name="Daum C."/>
            <person name="Ezra D."/>
            <person name="Gonzalez J."/>
            <person name="Henrissat B."/>
            <person name="Kuo A."/>
            <person name="Liang C."/>
            <person name="Lipzen A."/>
            <person name="Lutzoni F."/>
            <person name="Magnuson J."/>
            <person name="Mondo S."/>
            <person name="Nolan M."/>
            <person name="Ohm R."/>
            <person name="Pangilinan J."/>
            <person name="Park H.-J."/>
            <person name="Ramirez L."/>
            <person name="Alfaro M."/>
            <person name="Sun H."/>
            <person name="Tritt A."/>
            <person name="Yoshinaga Y."/>
            <person name="Zwiers L.-H."/>
            <person name="Turgeon B."/>
            <person name="Goodwin S."/>
            <person name="Spatafora J."/>
            <person name="Crous P."/>
            <person name="Grigoriev I."/>
        </authorList>
    </citation>
    <scope>NUCLEOTIDE SEQUENCE</scope>
    <source>
        <strain evidence="2">CBS 122368</strain>
    </source>
</reference>
<dbReference type="GeneID" id="54586365"/>
<feature type="signal peptide" evidence="1">
    <location>
        <begin position="1"/>
        <end position="19"/>
    </location>
</feature>
<dbReference type="AlphaFoldDB" id="A0A6A6IKU8"/>
<evidence type="ECO:0000313" key="3">
    <source>
        <dbReference type="Proteomes" id="UP000800094"/>
    </source>
</evidence>
<keyword evidence="1" id="KW-0732">Signal</keyword>
<name>A0A6A6IKU8_9PLEO</name>